<evidence type="ECO:0000313" key="1">
    <source>
        <dbReference type="EMBL" id="KAJ4982382.1"/>
    </source>
</evidence>
<dbReference type="EMBL" id="JAMYWD010000001">
    <property type="protein sequence ID" value="KAJ4982382.1"/>
    <property type="molecule type" value="Genomic_DNA"/>
</dbReference>
<keyword evidence="2" id="KW-1185">Reference proteome</keyword>
<dbReference type="Proteomes" id="UP001141806">
    <property type="component" value="Unassembled WGS sequence"/>
</dbReference>
<protein>
    <submittedName>
        <fullName evidence="1">Uncharacterized protein</fullName>
    </submittedName>
</protein>
<gene>
    <name evidence="1" type="ORF">NE237_033219</name>
</gene>
<name>A0A9Q0L4U8_9MAGN</name>
<evidence type="ECO:0000313" key="2">
    <source>
        <dbReference type="Proteomes" id="UP001141806"/>
    </source>
</evidence>
<comment type="caution">
    <text evidence="1">The sequence shown here is derived from an EMBL/GenBank/DDBJ whole genome shotgun (WGS) entry which is preliminary data.</text>
</comment>
<proteinExistence type="predicted"/>
<reference evidence="1" key="1">
    <citation type="journal article" date="2023" name="Plant J.">
        <title>The genome of the king protea, Protea cynaroides.</title>
        <authorList>
            <person name="Chang J."/>
            <person name="Duong T.A."/>
            <person name="Schoeman C."/>
            <person name="Ma X."/>
            <person name="Roodt D."/>
            <person name="Barker N."/>
            <person name="Li Z."/>
            <person name="Van de Peer Y."/>
            <person name="Mizrachi E."/>
        </authorList>
    </citation>
    <scope>NUCLEOTIDE SEQUENCE</scope>
    <source>
        <tissue evidence="1">Young leaves</tissue>
    </source>
</reference>
<sequence>MYHKADVIPTVMAETLRGLDLVINNPHSCWTDFAGIPHLLQGCSLDEAYSFDLGISASEAKHLQYNRFLQELWNPICNRYILPQTQEAKANDGLDHQFKHQWRCGSVTTAVRLVKLESLASHERSSSSNFPCEILQIMEADLPGAFGAAIVDLAAIAKDKGHLIVEAELMRDEGAVGRVEFVNIS</sequence>
<accession>A0A9Q0L4U8</accession>
<organism evidence="1 2">
    <name type="scientific">Protea cynaroides</name>
    <dbReference type="NCBI Taxonomy" id="273540"/>
    <lineage>
        <taxon>Eukaryota</taxon>
        <taxon>Viridiplantae</taxon>
        <taxon>Streptophyta</taxon>
        <taxon>Embryophyta</taxon>
        <taxon>Tracheophyta</taxon>
        <taxon>Spermatophyta</taxon>
        <taxon>Magnoliopsida</taxon>
        <taxon>Proteales</taxon>
        <taxon>Proteaceae</taxon>
        <taxon>Protea</taxon>
    </lineage>
</organism>
<dbReference type="AlphaFoldDB" id="A0A9Q0L4U8"/>